<dbReference type="PANTHER" id="PTHR43600:SF4">
    <property type="entry name" value="CYTOSOLIC NIFE-HYDROGENASE, ALPHA SUBUNIT"/>
    <property type="match status" value="1"/>
</dbReference>
<evidence type="ECO:0000313" key="3">
    <source>
        <dbReference type="EMBL" id="OGY46144.1"/>
    </source>
</evidence>
<feature type="binding site" evidence="2">
    <location>
        <position position="378"/>
    </location>
    <ligand>
        <name>Mg(2+)</name>
        <dbReference type="ChEBI" id="CHEBI:18420"/>
    </ligand>
</feature>
<evidence type="ECO:0000313" key="4">
    <source>
        <dbReference type="Proteomes" id="UP000176241"/>
    </source>
</evidence>
<accession>A0A1G1Y1U4</accession>
<keyword evidence="2" id="KW-0408">Iron</keyword>
<gene>
    <name evidence="3" type="ORF">A2731_01575</name>
</gene>
<proteinExistence type="predicted"/>
<dbReference type="InterPro" id="IPR029014">
    <property type="entry name" value="NiFe-Hase_large"/>
</dbReference>
<dbReference type="EMBL" id="MHIC01000003">
    <property type="protein sequence ID" value="OGY46144.1"/>
    <property type="molecule type" value="Genomic_DNA"/>
</dbReference>
<feature type="binding site" evidence="2">
    <location>
        <position position="63"/>
    </location>
    <ligand>
        <name>Ni(2+)</name>
        <dbReference type="ChEBI" id="CHEBI:49786"/>
    </ligand>
</feature>
<keyword evidence="1" id="KW-0560">Oxidoreductase</keyword>
<dbReference type="InterPro" id="IPR001501">
    <property type="entry name" value="Ni-dep_hyd_lsu"/>
</dbReference>
<reference evidence="3 4" key="1">
    <citation type="journal article" date="2016" name="Nat. Commun.">
        <title>Thousands of microbial genomes shed light on interconnected biogeochemical processes in an aquifer system.</title>
        <authorList>
            <person name="Anantharaman K."/>
            <person name="Brown C.T."/>
            <person name="Hug L.A."/>
            <person name="Sharon I."/>
            <person name="Castelle C.J."/>
            <person name="Probst A.J."/>
            <person name="Thomas B.C."/>
            <person name="Singh A."/>
            <person name="Wilkins M.J."/>
            <person name="Karaoz U."/>
            <person name="Brodie E.L."/>
            <person name="Williams K.H."/>
            <person name="Hubbard S.S."/>
            <person name="Banfield J.F."/>
        </authorList>
    </citation>
    <scope>NUCLEOTIDE SEQUENCE [LARGE SCALE GENOMIC DNA]</scope>
</reference>
<dbReference type="SUPFAM" id="SSF56762">
    <property type="entry name" value="HydB/Nqo4-like"/>
    <property type="match status" value="1"/>
</dbReference>
<comment type="cofactor">
    <cofactor evidence="2">
        <name>Ni(2+)</name>
        <dbReference type="ChEBI" id="CHEBI:49786"/>
    </cofactor>
</comment>
<dbReference type="Gene3D" id="1.10.645.10">
    <property type="entry name" value="Cytochrome-c3 Hydrogenase, chain B"/>
    <property type="match status" value="1"/>
</dbReference>
<dbReference type="Proteomes" id="UP000176241">
    <property type="component" value="Unassembled WGS sequence"/>
</dbReference>
<dbReference type="AlphaFoldDB" id="A0A1G1Y1U4"/>
<evidence type="ECO:0008006" key="5">
    <source>
        <dbReference type="Google" id="ProtNLM"/>
    </source>
</evidence>
<protein>
    <recommendedName>
        <fullName evidence="5">Hydrogenase/sulfur reductase subunit alpha</fullName>
    </recommendedName>
</protein>
<comment type="caution">
    <text evidence="3">The sequence shown here is derived from an EMBL/GenBank/DDBJ whole genome shotgun (WGS) entry which is preliminary data.</text>
</comment>
<dbReference type="GO" id="GO:0008901">
    <property type="term" value="F:ferredoxin hydrogenase activity"/>
    <property type="evidence" value="ECO:0007669"/>
    <property type="project" value="InterPro"/>
</dbReference>
<evidence type="ECO:0000256" key="2">
    <source>
        <dbReference type="PIRSR" id="PIRSR601501-1"/>
    </source>
</evidence>
<keyword evidence="2" id="KW-0479">Metal-binding</keyword>
<feature type="binding site" evidence="2">
    <location>
        <position position="428"/>
    </location>
    <ligand>
        <name>Mg(2+)</name>
        <dbReference type="ChEBI" id="CHEBI:18420"/>
    </ligand>
</feature>
<evidence type="ECO:0000256" key="1">
    <source>
        <dbReference type="ARBA" id="ARBA00023002"/>
    </source>
</evidence>
<dbReference type="PANTHER" id="PTHR43600">
    <property type="entry name" value="COENZYME F420 HYDROGENASE, SUBUNIT ALPHA"/>
    <property type="match status" value="1"/>
</dbReference>
<dbReference type="GO" id="GO:0016151">
    <property type="term" value="F:nickel cation binding"/>
    <property type="evidence" value="ECO:0007669"/>
    <property type="project" value="InterPro"/>
</dbReference>
<comment type="cofactor">
    <cofactor evidence="2">
        <name>Fe cation</name>
        <dbReference type="ChEBI" id="CHEBI:24875"/>
    </cofactor>
</comment>
<feature type="binding site" evidence="2">
    <location>
        <position position="425"/>
    </location>
    <ligand>
        <name>Fe cation</name>
        <dbReference type="ChEBI" id="CHEBI:24875"/>
    </ligand>
</feature>
<dbReference type="InterPro" id="IPR018194">
    <property type="entry name" value="Ni-dep_hyd_lsu_Ni_BS"/>
</dbReference>
<dbReference type="Pfam" id="PF00374">
    <property type="entry name" value="NiFeSe_Hases"/>
    <property type="match status" value="2"/>
</dbReference>
<feature type="binding site" evidence="2">
    <location>
        <position position="60"/>
    </location>
    <ligand>
        <name>Ni(2+)</name>
        <dbReference type="ChEBI" id="CHEBI:49786"/>
    </ligand>
</feature>
<feature type="binding site" evidence="2">
    <location>
        <position position="422"/>
    </location>
    <ligand>
        <name>Ni(2+)</name>
        <dbReference type="ChEBI" id="CHEBI:49786"/>
    </ligand>
</feature>
<feature type="binding site" evidence="2">
    <location>
        <position position="41"/>
    </location>
    <ligand>
        <name>Mg(2+)</name>
        <dbReference type="ChEBI" id="CHEBI:18420"/>
    </ligand>
</feature>
<dbReference type="STRING" id="1797533.A2731_01575"/>
<name>A0A1G1Y1U4_9BACT</name>
<sequence>MRIKIDQLAKMEGHLDFVGHILNGDVAKAKIETTEGVRLIESILVDRKFYDAPIITARICGICPIVHSLNTIKAIENAFGIHPTIQTVKLRKLMELSQVIHSHALHLYFLSMPDFYGINDDLDFIKKHPSEASAAIKNREFALKILEVVGGRAIHPIATEVGGFKVLPTKKALQSVLDLYKEAIQSAQKLVKFAAKLNFPKFERKMEFASLWDNKEYAIYDGQVKFLSGKKFDAKNYGKVVDEYQLLSLAAKRANYLGKSFMNGALARLNINHSKLSKEAGRVVKDLKLKFPIYNTFKNVLAQAIELVHATEISGQLLEDLVKTLKPEESLGKKLGLIASGNPKNKTVVGYSLMEAPRGILYDMLEIDRDGTITRADIITPTVQFLNNIEEDLKVYLPNLKQLDQKTRNQKIKTLIRAYDPCISCATH</sequence>
<organism evidence="3 4">
    <name type="scientific">Candidatus Buchananbacteria bacterium RIFCSPHIGHO2_01_FULL_39_8</name>
    <dbReference type="NCBI Taxonomy" id="1797533"/>
    <lineage>
        <taxon>Bacteria</taxon>
        <taxon>Candidatus Buchananiibacteriota</taxon>
    </lineage>
</organism>
<feature type="binding site" evidence="2">
    <location>
        <position position="63"/>
    </location>
    <ligand>
        <name>Fe cation</name>
        <dbReference type="ChEBI" id="CHEBI:24875"/>
    </ligand>
</feature>
<dbReference type="PROSITE" id="PS00508">
    <property type="entry name" value="NI_HGENASE_L_2"/>
    <property type="match status" value="1"/>
</dbReference>
<keyword evidence="2" id="KW-0533">Nickel</keyword>
<keyword evidence="2" id="KW-0460">Magnesium</keyword>